<evidence type="ECO:0000313" key="3">
    <source>
        <dbReference type="Proteomes" id="UP000274756"/>
    </source>
</evidence>
<proteinExistence type="predicted"/>
<evidence type="ECO:0000313" key="2">
    <source>
        <dbReference type="Proteomes" id="UP000038040"/>
    </source>
</evidence>
<name>A0A0N4U3R0_DRAME</name>
<gene>
    <name evidence="1" type="ORF">DME_LOCUS5730</name>
</gene>
<sequence length="312" mass="36425">MLFELVVDNLKLLKGNKQLSLCFLEQLQNEEESTNFPERSNQLYEYRTTNGNAIIRLCSDQCFNAYKLDILRQETTLSFFKNNPFQYVKETTQAQTKKLPIHFEKKRKKIKEARPHPSYRLNKRYWDDVRAGRLPHCYSNLRSKSNANMSIVDPSTLLNQFNYPSHYPIKASMIRQESIPSYPFSFSSQFSFCDAKKRNPSWMAKDANKIIEEAASNNAVKNNFNLAINTDIRKNMGGISESINCRIEDKYVDELADAMMLELNRTKYPHNLEHKQKSLGLVPFPFPFPIILPILLPITDQFLMERFNINSL</sequence>
<evidence type="ECO:0000313" key="1">
    <source>
        <dbReference type="EMBL" id="VDN55757.1"/>
    </source>
</evidence>
<reference evidence="4" key="1">
    <citation type="submission" date="2017-02" db="UniProtKB">
        <authorList>
            <consortium name="WormBaseParasite"/>
        </authorList>
    </citation>
    <scope>IDENTIFICATION</scope>
</reference>
<dbReference type="WBParaSite" id="DME_0000137001-mRNA-1">
    <property type="protein sequence ID" value="DME_0000137001-mRNA-1"/>
    <property type="gene ID" value="DME_0000137001"/>
</dbReference>
<dbReference type="Proteomes" id="UP000038040">
    <property type="component" value="Unplaced"/>
</dbReference>
<dbReference type="Proteomes" id="UP000274756">
    <property type="component" value="Unassembled WGS sequence"/>
</dbReference>
<dbReference type="AlphaFoldDB" id="A0A0N4U3R0"/>
<reference evidence="1 3" key="2">
    <citation type="submission" date="2018-11" db="EMBL/GenBank/DDBJ databases">
        <authorList>
            <consortium name="Pathogen Informatics"/>
        </authorList>
    </citation>
    <scope>NUCLEOTIDE SEQUENCE [LARGE SCALE GENOMIC DNA]</scope>
</reference>
<evidence type="ECO:0000313" key="4">
    <source>
        <dbReference type="WBParaSite" id="DME_0000137001-mRNA-1"/>
    </source>
</evidence>
<keyword evidence="3" id="KW-1185">Reference proteome</keyword>
<dbReference type="EMBL" id="UYYG01001153">
    <property type="protein sequence ID" value="VDN55757.1"/>
    <property type="molecule type" value="Genomic_DNA"/>
</dbReference>
<dbReference type="OrthoDB" id="5877868at2759"/>
<accession>A0A0N4U3R0</accession>
<organism evidence="2 4">
    <name type="scientific">Dracunculus medinensis</name>
    <name type="common">Guinea worm</name>
    <dbReference type="NCBI Taxonomy" id="318479"/>
    <lineage>
        <taxon>Eukaryota</taxon>
        <taxon>Metazoa</taxon>
        <taxon>Ecdysozoa</taxon>
        <taxon>Nematoda</taxon>
        <taxon>Chromadorea</taxon>
        <taxon>Rhabditida</taxon>
        <taxon>Spirurina</taxon>
        <taxon>Dracunculoidea</taxon>
        <taxon>Dracunculidae</taxon>
        <taxon>Dracunculus</taxon>
    </lineage>
</organism>
<protein>
    <submittedName>
        <fullName evidence="1 4">Uncharacterized protein</fullName>
    </submittedName>
</protein>